<feature type="compositionally biased region" description="Basic and acidic residues" evidence="1">
    <location>
        <begin position="117"/>
        <end position="135"/>
    </location>
</feature>
<evidence type="ECO:0000313" key="2">
    <source>
        <dbReference type="EMBL" id="DAE26907.1"/>
    </source>
</evidence>
<protein>
    <submittedName>
        <fullName evidence="2">Replisome organizer</fullName>
    </submittedName>
</protein>
<organism evidence="2">
    <name type="scientific">virus sp. ct6Ax4</name>
    <dbReference type="NCBI Taxonomy" id="2826791"/>
    <lineage>
        <taxon>Viruses</taxon>
    </lineage>
</organism>
<reference evidence="2" key="1">
    <citation type="journal article" date="2021" name="Proc. Natl. Acad. Sci. U.S.A.">
        <title>A Catalog of Tens of Thousands of Viruses from Human Metagenomes Reveals Hidden Associations with Chronic Diseases.</title>
        <authorList>
            <person name="Tisza M.J."/>
            <person name="Buck C.B."/>
        </authorList>
    </citation>
    <scope>NUCLEOTIDE SEQUENCE</scope>
    <source>
        <strain evidence="2">Ct6Ax4</strain>
    </source>
</reference>
<dbReference type="EMBL" id="BK015824">
    <property type="protein sequence ID" value="DAE26907.1"/>
    <property type="molecule type" value="Genomic_DNA"/>
</dbReference>
<evidence type="ECO:0000256" key="1">
    <source>
        <dbReference type="SAM" id="MobiDB-lite"/>
    </source>
</evidence>
<name>A0A8S5R6Z3_9VIRU</name>
<proteinExistence type="predicted"/>
<feature type="region of interest" description="Disordered" evidence="1">
    <location>
        <begin position="110"/>
        <end position="137"/>
    </location>
</feature>
<accession>A0A8S5R6Z3</accession>
<sequence>MDYIKLSRKILDWEWYGNINTCRLFIHMLLKAYWKDKKIEGTVIPRGSFPSSYGRLAEETQLTVDEVRTAVKHLISTKEITKHATSKYTVFTVNNYDAYQIIPSSFPTDSQPIPERFPTKEEYKEGNNKKEEPKGSKKKFIHPTVDDVRAYCQERNNKVDPQKFVDFYSCKGWMVGKNHMKDWKAAVRTWEKSSSQSKEASAEKRFDANKGMMQTDYGDMSEFEKAMLAN</sequence>